<dbReference type="InterPro" id="IPR036465">
    <property type="entry name" value="vWFA_dom_sf"/>
</dbReference>
<evidence type="ECO:0000259" key="1">
    <source>
        <dbReference type="SMART" id="SM00327"/>
    </source>
</evidence>
<dbReference type="PANTHER" id="PTHR39338">
    <property type="entry name" value="BLL5662 PROTEIN-RELATED"/>
    <property type="match status" value="1"/>
</dbReference>
<proteinExistence type="predicted"/>
<feature type="domain" description="VWFA" evidence="1">
    <location>
        <begin position="204"/>
        <end position="369"/>
    </location>
</feature>
<dbReference type="Pfam" id="PF05762">
    <property type="entry name" value="VWA_CoxE"/>
    <property type="match status" value="1"/>
</dbReference>
<protein>
    <submittedName>
        <fullName evidence="2">Carbon monoxide oxidation accessory protein CoxE</fullName>
    </submittedName>
</protein>
<sequence length="377" mass="39804">MIAGGDERGARLAVSFGRLLRHAGVAVPGGAVATFAAALEAVGLGDEDLVYWAGRTTLLTSPEDAPTYDAAFAAFFARGPAGSVPGALAPPPATLLVEDDEDDEAPGEGADEGVDPMAPTLVLRFSRAEVLRHRDLATCTPDELAEALRLMAGVRFGGALRRARRLQARPGRRGRPDLRRTVRASVRAGGEPVRPVRREPRTRPRRVVLLVDVSGSMEPYARALLRFAHGAVAGRPHVEAFTLGTRLTRVTRELSSRDPDAALRAATGAVPDWAGGTRLGEGLAEFAATWGVRGMARGAVVVVLSDGWERGDASTLAEALARLQRVASRVVWVNPLKASPGYAPLAAGMAAALPYVDEFVEGHSVASLEDLVEVIAR</sequence>
<evidence type="ECO:0000313" key="2">
    <source>
        <dbReference type="EMBL" id="CAA9264207.1"/>
    </source>
</evidence>
<dbReference type="EMBL" id="CADCSY010000134">
    <property type="protein sequence ID" value="CAA9264207.1"/>
    <property type="molecule type" value="Genomic_DNA"/>
</dbReference>
<dbReference type="InterPro" id="IPR011195">
    <property type="entry name" value="UCP010256"/>
</dbReference>
<reference evidence="2" key="1">
    <citation type="submission" date="2020-02" db="EMBL/GenBank/DDBJ databases">
        <authorList>
            <person name="Meier V. D."/>
        </authorList>
    </citation>
    <scope>NUCLEOTIDE SEQUENCE</scope>
    <source>
        <strain evidence="2">AVDCRST_MAG20</strain>
    </source>
</reference>
<dbReference type="InterPro" id="IPR008912">
    <property type="entry name" value="Uncharacterised_CoxE"/>
</dbReference>
<accession>A0A6J4IWX4</accession>
<dbReference type="PANTHER" id="PTHR39338:SF6">
    <property type="entry name" value="BLL5662 PROTEIN"/>
    <property type="match status" value="1"/>
</dbReference>
<dbReference type="SUPFAM" id="SSF53300">
    <property type="entry name" value="vWA-like"/>
    <property type="match status" value="1"/>
</dbReference>
<dbReference type="AlphaFoldDB" id="A0A6J4IWX4"/>
<dbReference type="PIRSF" id="PIRSF010256">
    <property type="entry name" value="CoxE_vWa"/>
    <property type="match status" value="1"/>
</dbReference>
<dbReference type="Gene3D" id="3.40.50.410">
    <property type="entry name" value="von Willebrand factor, type A domain"/>
    <property type="match status" value="1"/>
</dbReference>
<organism evidence="2">
    <name type="scientific">uncultured Acidimicrobiales bacterium</name>
    <dbReference type="NCBI Taxonomy" id="310071"/>
    <lineage>
        <taxon>Bacteria</taxon>
        <taxon>Bacillati</taxon>
        <taxon>Actinomycetota</taxon>
        <taxon>Acidimicrobiia</taxon>
        <taxon>Acidimicrobiales</taxon>
        <taxon>environmental samples</taxon>
    </lineage>
</organism>
<dbReference type="SMART" id="SM00327">
    <property type="entry name" value="VWA"/>
    <property type="match status" value="1"/>
</dbReference>
<dbReference type="CDD" id="cd00198">
    <property type="entry name" value="vWFA"/>
    <property type="match status" value="1"/>
</dbReference>
<dbReference type="InterPro" id="IPR002035">
    <property type="entry name" value="VWF_A"/>
</dbReference>
<name>A0A6J4IWX4_9ACTN</name>
<gene>
    <name evidence="2" type="ORF">AVDCRST_MAG20-2965</name>
</gene>